<proteinExistence type="predicted"/>
<dbReference type="AlphaFoldDB" id="A0A4Y2TN25"/>
<protein>
    <submittedName>
        <fullName evidence="1">Uncharacterized protein</fullName>
    </submittedName>
</protein>
<name>A0A4Y2TN25_ARAVE</name>
<organism evidence="1 2">
    <name type="scientific">Araneus ventricosus</name>
    <name type="common">Orbweaver spider</name>
    <name type="synonym">Epeira ventricosa</name>
    <dbReference type="NCBI Taxonomy" id="182803"/>
    <lineage>
        <taxon>Eukaryota</taxon>
        <taxon>Metazoa</taxon>
        <taxon>Ecdysozoa</taxon>
        <taxon>Arthropoda</taxon>
        <taxon>Chelicerata</taxon>
        <taxon>Arachnida</taxon>
        <taxon>Araneae</taxon>
        <taxon>Araneomorphae</taxon>
        <taxon>Entelegynae</taxon>
        <taxon>Araneoidea</taxon>
        <taxon>Araneidae</taxon>
        <taxon>Araneus</taxon>
    </lineage>
</organism>
<evidence type="ECO:0000313" key="2">
    <source>
        <dbReference type="Proteomes" id="UP000499080"/>
    </source>
</evidence>
<accession>A0A4Y2TN25</accession>
<feature type="non-terminal residue" evidence="1">
    <location>
        <position position="60"/>
    </location>
</feature>
<sequence>MLETPSHRRTPVLAGPLHAKSVRANCPQPVRCGRLQMEDPGVVFVIRLWFEITSTVPKYS</sequence>
<reference evidence="1 2" key="1">
    <citation type="journal article" date="2019" name="Sci. Rep.">
        <title>Orb-weaving spider Araneus ventricosus genome elucidates the spidroin gene catalogue.</title>
        <authorList>
            <person name="Kono N."/>
            <person name="Nakamura H."/>
            <person name="Ohtoshi R."/>
            <person name="Moran D.A.P."/>
            <person name="Shinohara A."/>
            <person name="Yoshida Y."/>
            <person name="Fujiwara M."/>
            <person name="Mori M."/>
            <person name="Tomita M."/>
            <person name="Arakawa K."/>
        </authorList>
    </citation>
    <scope>NUCLEOTIDE SEQUENCE [LARGE SCALE GENOMIC DNA]</scope>
</reference>
<keyword evidence="2" id="KW-1185">Reference proteome</keyword>
<comment type="caution">
    <text evidence="1">The sequence shown here is derived from an EMBL/GenBank/DDBJ whole genome shotgun (WGS) entry which is preliminary data.</text>
</comment>
<dbReference type="Proteomes" id="UP000499080">
    <property type="component" value="Unassembled WGS sequence"/>
</dbReference>
<gene>
    <name evidence="1" type="ORF">AVEN_211518_1</name>
</gene>
<dbReference type="EMBL" id="BGPR01029388">
    <property type="protein sequence ID" value="GBO01134.1"/>
    <property type="molecule type" value="Genomic_DNA"/>
</dbReference>
<evidence type="ECO:0000313" key="1">
    <source>
        <dbReference type="EMBL" id="GBO01134.1"/>
    </source>
</evidence>